<evidence type="ECO:0000256" key="1">
    <source>
        <dbReference type="ARBA" id="ARBA00004141"/>
    </source>
</evidence>
<name>S8A2T5_DACHA</name>
<evidence type="ECO:0008006" key="11">
    <source>
        <dbReference type="Google" id="ProtNLM"/>
    </source>
</evidence>
<feature type="region of interest" description="Disordered" evidence="5">
    <location>
        <begin position="272"/>
        <end position="327"/>
    </location>
</feature>
<feature type="region of interest" description="Disordered" evidence="5">
    <location>
        <begin position="1165"/>
        <end position="1186"/>
    </location>
</feature>
<reference evidence="10" key="2">
    <citation type="submission" date="2013-04" db="EMBL/GenBank/DDBJ databases">
        <title>Genomic mechanisms accounting for the adaptation to parasitism in nematode-trapping fungi.</title>
        <authorList>
            <person name="Ahren D.G."/>
        </authorList>
    </citation>
    <scope>NUCLEOTIDE SEQUENCE [LARGE SCALE GENOMIC DNA]</scope>
    <source>
        <strain evidence="10">CBS 200.50</strain>
    </source>
</reference>
<dbReference type="Pfam" id="PF10337">
    <property type="entry name" value="ArAE_2_N"/>
    <property type="match status" value="2"/>
</dbReference>
<feature type="compositionally biased region" description="Basic and acidic residues" evidence="5">
    <location>
        <begin position="418"/>
        <end position="427"/>
    </location>
</feature>
<organism evidence="9 10">
    <name type="scientific">Dactylellina haptotyla (strain CBS 200.50)</name>
    <name type="common">Nematode-trapping fungus</name>
    <name type="synonym">Monacrosporium haptotylum</name>
    <dbReference type="NCBI Taxonomy" id="1284197"/>
    <lineage>
        <taxon>Eukaryota</taxon>
        <taxon>Fungi</taxon>
        <taxon>Dikarya</taxon>
        <taxon>Ascomycota</taxon>
        <taxon>Pezizomycotina</taxon>
        <taxon>Orbiliomycetes</taxon>
        <taxon>Orbiliales</taxon>
        <taxon>Orbiliaceae</taxon>
        <taxon>Dactylellina</taxon>
    </lineage>
</organism>
<comment type="subcellular location">
    <subcellularLocation>
        <location evidence="1">Membrane</location>
        <topology evidence="1">Multi-pass membrane protein</topology>
    </subcellularLocation>
</comment>
<feature type="region of interest" description="Disordered" evidence="5">
    <location>
        <begin position="1"/>
        <end position="44"/>
    </location>
</feature>
<feature type="region of interest" description="Disordered" evidence="5">
    <location>
        <begin position="395"/>
        <end position="427"/>
    </location>
</feature>
<feature type="transmembrane region" description="Helical" evidence="6">
    <location>
        <begin position="209"/>
        <end position="229"/>
    </location>
</feature>
<gene>
    <name evidence="9" type="ORF">H072_11152</name>
</gene>
<feature type="transmembrane region" description="Helical" evidence="6">
    <location>
        <begin position="729"/>
        <end position="746"/>
    </location>
</feature>
<dbReference type="HOGENOM" id="CLU_007711_0_0_1"/>
<feature type="compositionally biased region" description="Acidic residues" evidence="5">
    <location>
        <begin position="1174"/>
        <end position="1185"/>
    </location>
</feature>
<dbReference type="PRINTS" id="PR02047">
    <property type="entry name" value="BREFELDNASP4"/>
</dbReference>
<evidence type="ECO:0000259" key="8">
    <source>
        <dbReference type="Pfam" id="PF13515"/>
    </source>
</evidence>
<dbReference type="Pfam" id="PF13515">
    <property type="entry name" value="FUSC_2"/>
    <property type="match status" value="1"/>
</dbReference>
<dbReference type="GO" id="GO:0016020">
    <property type="term" value="C:membrane"/>
    <property type="evidence" value="ECO:0007669"/>
    <property type="project" value="UniProtKB-SubCell"/>
</dbReference>
<dbReference type="InterPro" id="IPR023244">
    <property type="entry name" value="Brefeldin_A-sensitivity_4"/>
</dbReference>
<feature type="transmembrane region" description="Helical" evidence="6">
    <location>
        <begin position="73"/>
        <end position="93"/>
    </location>
</feature>
<feature type="transmembrane region" description="Helical" evidence="6">
    <location>
        <begin position="123"/>
        <end position="143"/>
    </location>
</feature>
<feature type="domain" description="Putative ER transporter 6TM N-terminal" evidence="7">
    <location>
        <begin position="73"/>
        <end position="155"/>
    </location>
</feature>
<accession>S8A2T5</accession>
<feature type="region of interest" description="Disordered" evidence="5">
    <location>
        <begin position="603"/>
        <end position="704"/>
    </location>
</feature>
<feature type="transmembrane region" description="Helical" evidence="6">
    <location>
        <begin position="804"/>
        <end position="824"/>
    </location>
</feature>
<dbReference type="Proteomes" id="UP000015100">
    <property type="component" value="Unassembled WGS sequence"/>
</dbReference>
<evidence type="ECO:0000313" key="10">
    <source>
        <dbReference type="Proteomes" id="UP000015100"/>
    </source>
</evidence>
<dbReference type="AlphaFoldDB" id="S8A2T5"/>
<feature type="transmembrane region" description="Helical" evidence="6">
    <location>
        <begin position="155"/>
        <end position="173"/>
    </location>
</feature>
<reference evidence="9 10" key="1">
    <citation type="journal article" date="2013" name="PLoS Genet.">
        <title>Genomic mechanisms accounting for the adaptation to parasitism in nematode-trapping fungi.</title>
        <authorList>
            <person name="Meerupati T."/>
            <person name="Andersson K.M."/>
            <person name="Friman E."/>
            <person name="Kumar D."/>
            <person name="Tunlid A."/>
            <person name="Ahren D."/>
        </authorList>
    </citation>
    <scope>NUCLEOTIDE SEQUENCE [LARGE SCALE GENOMIC DNA]</scope>
    <source>
        <strain evidence="9 10">CBS 200.50</strain>
    </source>
</reference>
<feature type="compositionally biased region" description="Basic and acidic residues" evidence="5">
    <location>
        <begin position="275"/>
        <end position="286"/>
    </location>
</feature>
<feature type="compositionally biased region" description="Acidic residues" evidence="5">
    <location>
        <begin position="24"/>
        <end position="35"/>
    </location>
</feature>
<evidence type="ECO:0000256" key="6">
    <source>
        <dbReference type="SAM" id="Phobius"/>
    </source>
</evidence>
<dbReference type="InterPro" id="IPR052430">
    <property type="entry name" value="IVT-Associated"/>
</dbReference>
<feature type="transmembrane region" description="Helical" evidence="6">
    <location>
        <begin position="180"/>
        <end position="203"/>
    </location>
</feature>
<dbReference type="STRING" id="1284197.S8A2T5"/>
<dbReference type="eggNOG" id="KOG4711">
    <property type="taxonomic scope" value="Eukaryota"/>
</dbReference>
<feature type="compositionally biased region" description="Polar residues" evidence="5">
    <location>
        <begin position="1"/>
        <end position="13"/>
    </location>
</feature>
<feature type="domain" description="Putative ER transporter 6TM N-terminal" evidence="7">
    <location>
        <begin position="160"/>
        <end position="256"/>
    </location>
</feature>
<feature type="domain" description="Integral membrane bound transporter" evidence="8">
    <location>
        <begin position="748"/>
        <end position="880"/>
    </location>
</feature>
<evidence type="ECO:0000259" key="7">
    <source>
        <dbReference type="Pfam" id="PF10337"/>
    </source>
</evidence>
<dbReference type="InterPro" id="IPR049453">
    <property type="entry name" value="Memb_transporter_dom"/>
</dbReference>
<feature type="compositionally biased region" description="Basic and acidic residues" evidence="5">
    <location>
        <begin position="658"/>
        <end position="704"/>
    </location>
</feature>
<keyword evidence="3 6" id="KW-1133">Transmembrane helix</keyword>
<dbReference type="PANTHER" id="PTHR47804:SF4">
    <property type="entry name" value="AFR661WP"/>
    <property type="match status" value="1"/>
</dbReference>
<sequence>MAGGSSNTAQHKPNSGDVGANGVGEEEAEEEEEEEGHANSWVTTQTEKAKRKTLDCFKQLLEDLKKDRLWQHILKCSVATLGALITCLIPTVATAYGPAVFLSAVASVFGHPGRTLGAMLETLVFALVGTLVGTGWVTLASYISDKLSHRSIENAHAFRAVMLALSMLVHGYLRSKVPKLFVGILLFLLTVIIQMTTPVFVFSHQVATAFLYPFLTGIVLCTLVNILIFPEFSSGKVAIDTVKGLELALETLRDATEFFVCPSAEILKNKRKNAIKGEKEKPDPKNSDATAKATSDNKKLGVKSPSKKSSGDKGDVEEKEDEEEDPLKKLLASKDKLRKALASSKATLKETSFELSFSCLPPARLHAISSTGLESLVMTVLTLIVACETKHIVMGPADEDKDSGSENEKDDKDDDESDKNSLKEKLENIRPKREAEIADEEFLRHLLERVDEPLAALRSTIRQSLHAVIACVEFTFDVPLTTENTARKPKGIPLKEIDIYVAAIETSLEEFDKRTREALHKAAEKASEEEEVEFDILPREEIFLVSSFLLNFRLAAQTTLDMLREGREMVEEYESAKRKRSFHLPNFKSRKWLFSGGEEQSEAMDAGAKENVSRYQKTTGAGGGSDQKAISKQRIPAADSKKASANMSTADKKKKSEAKKAQTKKSDTKKPGTEKLDAKKSDAKNLETRKKEGEKAGEEEAEKKPWPTKLRDAFADVVDWVLLSRHFHYALKLAIGGMLLAWPAFVPAFSNFFYNYRGLWVVIIYILVFENSVGTSIQIFAYRTVGTICGSIWGYAAWSAGNGNAYVIAVMLYFGFLVAFYIQLNTRYVKAGMVLTISMVVVSIGTEIGYIPGTVPGTALDNFLKRAVAMIIGGLGAVIVQSVIFPVKARVKLVETVGMAVLKINEMESAIAFGVDQTANISDLKNENAVKAFYKARKKADVSLAAASAYLSVSTQEPRIKASFANDKLIFKEIIYVLHQIIDRMENVLQLRLQLGSALLENYYPYVYKYRRNVAAAITITLYAVHEALTSKLPLPQYFPSARLAQLRMVNRVRQILIESVSTSSASKETQEAEDAKRTLRVEFMSYNASSAALEQVIEWLEELVDLTKLLRGAAEFRFGLLSRPTYKAWVRQISIGGEVDGASSEKEKLQCEAIEESHHQLTKVPSRPKKLEADDEVMEDEDGLPETLRRVQSRYRENRAGVRRLSQSNQVLPERVDALRRAARGL</sequence>
<dbReference type="OrthoDB" id="68611at2759"/>
<dbReference type="PANTHER" id="PTHR47804">
    <property type="entry name" value="60S RIBOSOMAL PROTEIN L19"/>
    <property type="match status" value="1"/>
</dbReference>
<dbReference type="InterPro" id="IPR018823">
    <property type="entry name" value="ArAE_2_N"/>
</dbReference>
<evidence type="ECO:0000256" key="3">
    <source>
        <dbReference type="ARBA" id="ARBA00022989"/>
    </source>
</evidence>
<feature type="transmembrane region" description="Helical" evidence="6">
    <location>
        <begin position="863"/>
        <end position="885"/>
    </location>
</feature>
<protein>
    <recommendedName>
        <fullName evidence="11">ER transporter 6TM N-terminal domain-containing protein</fullName>
    </recommendedName>
</protein>
<keyword evidence="4 6" id="KW-0472">Membrane</keyword>
<keyword evidence="10" id="KW-1185">Reference proteome</keyword>
<evidence type="ECO:0000256" key="4">
    <source>
        <dbReference type="ARBA" id="ARBA00023136"/>
    </source>
</evidence>
<comment type="caution">
    <text evidence="9">The sequence shown here is derived from an EMBL/GenBank/DDBJ whole genome shotgun (WGS) entry which is preliminary data.</text>
</comment>
<keyword evidence="2 6" id="KW-0812">Transmembrane</keyword>
<evidence type="ECO:0000256" key="5">
    <source>
        <dbReference type="SAM" id="MobiDB-lite"/>
    </source>
</evidence>
<evidence type="ECO:0000256" key="2">
    <source>
        <dbReference type="ARBA" id="ARBA00022692"/>
    </source>
</evidence>
<feature type="transmembrane region" description="Helical" evidence="6">
    <location>
        <begin position="831"/>
        <end position="851"/>
    </location>
</feature>
<evidence type="ECO:0000313" key="9">
    <source>
        <dbReference type="EMBL" id="EPS35466.1"/>
    </source>
</evidence>
<dbReference type="OMA" id="VTWPAFV"/>
<dbReference type="EMBL" id="AQGS01001130">
    <property type="protein sequence ID" value="EPS35466.1"/>
    <property type="molecule type" value="Genomic_DNA"/>
</dbReference>
<proteinExistence type="predicted"/>